<evidence type="ECO:0000256" key="8">
    <source>
        <dbReference type="ARBA" id="ARBA00023306"/>
    </source>
</evidence>
<gene>
    <name evidence="10 13" type="primary">murG</name>
    <name evidence="13" type="ORF">FYZ43_04890</name>
    <name evidence="14" type="ORF">HHJ74_01785</name>
    <name evidence="15" type="ORF">HHJ77_08220</name>
</gene>
<evidence type="ECO:0000259" key="11">
    <source>
        <dbReference type="Pfam" id="PF03033"/>
    </source>
</evidence>
<evidence type="ECO:0000256" key="2">
    <source>
        <dbReference type="ARBA" id="ARBA00022618"/>
    </source>
</evidence>
<dbReference type="HAMAP" id="MF_00033">
    <property type="entry name" value="MurG"/>
    <property type="match status" value="1"/>
</dbReference>
<evidence type="ECO:0000313" key="14">
    <source>
        <dbReference type="EMBL" id="NMW92447.1"/>
    </source>
</evidence>
<dbReference type="GO" id="GO:0050511">
    <property type="term" value="F:undecaprenyldiphospho-muramoylpentapeptide beta-N-acetylglucosaminyltransferase activity"/>
    <property type="evidence" value="ECO:0007669"/>
    <property type="project" value="UniProtKB-UniRule"/>
</dbReference>
<dbReference type="Gene3D" id="3.40.50.2000">
    <property type="entry name" value="Glycogen Phosphorylase B"/>
    <property type="match status" value="2"/>
</dbReference>
<comment type="pathway">
    <text evidence="10">Cell wall biogenesis; peptidoglycan biosynthesis.</text>
</comment>
<keyword evidence="8 10" id="KW-0131">Cell cycle</keyword>
<reference evidence="13 18" key="1">
    <citation type="submission" date="2019-08" db="EMBL/GenBank/DDBJ databases">
        <title>Comparison of rpoB and gyrB Sequences from Mobiluncus Species and Development of a Multiplex PCR Method for Clinical Detection of Mobiluncus curtisii and Mobiluncus mulieris.</title>
        <authorList>
            <person name="Yang L."/>
            <person name="Shen Y."/>
            <person name="Xu G."/>
            <person name="Shu L.-B."/>
            <person name="Hu J."/>
            <person name="Zhang R."/>
            <person name="Wang Y."/>
            <person name="Zhou H.-W."/>
            <person name="Zhang X."/>
        </authorList>
    </citation>
    <scope>NUCLEOTIDE SEQUENCE [LARGE SCALE GENOMIC DNA]</scope>
    <source>
        <strain evidence="13 18">M26</strain>
    </source>
</reference>
<dbReference type="Pfam" id="PF04101">
    <property type="entry name" value="Glyco_tran_28_C"/>
    <property type="match status" value="1"/>
</dbReference>
<evidence type="ECO:0000256" key="7">
    <source>
        <dbReference type="ARBA" id="ARBA00023136"/>
    </source>
</evidence>
<keyword evidence="5 10" id="KW-0133">Cell shape</keyword>
<feature type="binding site" evidence="10">
    <location>
        <position position="311"/>
    </location>
    <ligand>
        <name>UDP-N-acetyl-alpha-D-glucosamine</name>
        <dbReference type="ChEBI" id="CHEBI:57705"/>
    </ligand>
</feature>
<sequence length="377" mass="39697">MKQPVIVFAGGGTAGHVNPLLSTVAALRATGLDFHPLVLGTKEGLESELVPAAGLELATIPRLPVPRQPSSDLVTLPLRLRRTVKDLESLFSQREVTALVGFGGYVSAPGYLAAHHLKIPFLVHEQNARPGMANRLGARWAKAVALTFPETPLRSRRGKTEVTGLPLRPAMLELASRLATTEGRLAARAAAAQFFGLSPDKPTVLVTGGSLGAVFLNQTLPTALAQVSGNFPDLQVVHLTGKDKDKPVKQFVSEAGLQQNYKVLDYLSEMHHALALADAVVCRAGAATVAENSALGLPALYVPLPVGNGEQSLNALSVVESGGAFLLNQKKAKPTEVAVLIERMLDPAKNPEMRQAAASAGTTKGAANLAKLIQEVL</sequence>
<feature type="domain" description="Glycosyltransferase family 28 N-terminal" evidence="11">
    <location>
        <begin position="6"/>
        <end position="145"/>
    </location>
</feature>
<dbReference type="GO" id="GO:0071555">
    <property type="term" value="P:cell wall organization"/>
    <property type="evidence" value="ECO:0007669"/>
    <property type="project" value="UniProtKB-KW"/>
</dbReference>
<keyword evidence="7 10" id="KW-0472">Membrane</keyword>
<dbReference type="Proteomes" id="UP001209486">
    <property type="component" value="Unassembled WGS sequence"/>
</dbReference>
<dbReference type="PANTHER" id="PTHR21015">
    <property type="entry name" value="UDP-N-ACETYLGLUCOSAMINE--N-ACETYLMURAMYL-(PENTAPEPTIDE) PYROPHOSPHORYL-UNDECAPRENOL N-ACETYLGLUCOSAMINE TRANSFERASE 1"/>
    <property type="match status" value="1"/>
</dbReference>
<name>A0A378PGI1_9ACTO</name>
<dbReference type="EMBL" id="VSZY01000005">
    <property type="protein sequence ID" value="MCU9968751.1"/>
    <property type="molecule type" value="Genomic_DNA"/>
</dbReference>
<dbReference type="InterPro" id="IPR006009">
    <property type="entry name" value="GlcNAc_MurG"/>
</dbReference>
<organism evidence="13 18">
    <name type="scientific">Mobiluncus mulieris</name>
    <dbReference type="NCBI Taxonomy" id="2052"/>
    <lineage>
        <taxon>Bacteria</taxon>
        <taxon>Bacillati</taxon>
        <taxon>Actinomycetota</taxon>
        <taxon>Actinomycetes</taxon>
        <taxon>Actinomycetales</taxon>
        <taxon>Actinomycetaceae</taxon>
        <taxon>Mobiluncus</taxon>
    </lineage>
</organism>
<keyword evidence="3 10" id="KW-0328">Glycosyltransferase</keyword>
<comment type="subcellular location">
    <subcellularLocation>
        <location evidence="10">Cell membrane</location>
        <topology evidence="10">Peripheral membrane protein</topology>
        <orientation evidence="10">Cytoplasmic side</orientation>
    </subcellularLocation>
</comment>
<dbReference type="Proteomes" id="UP000582487">
    <property type="component" value="Unassembled WGS sequence"/>
</dbReference>
<feature type="domain" description="Glycosyl transferase family 28 C-terminal" evidence="12">
    <location>
        <begin position="203"/>
        <end position="369"/>
    </location>
</feature>
<dbReference type="InterPro" id="IPR004276">
    <property type="entry name" value="GlycoTrans_28_N"/>
</dbReference>
<keyword evidence="1 10" id="KW-1003">Cell membrane</keyword>
<dbReference type="UniPathway" id="UPA00219"/>
<keyword evidence="2 10" id="KW-0132">Cell division</keyword>
<keyword evidence="9 10" id="KW-0961">Cell wall biogenesis/degradation</keyword>
<dbReference type="GO" id="GO:0009252">
    <property type="term" value="P:peptidoglycan biosynthetic process"/>
    <property type="evidence" value="ECO:0007669"/>
    <property type="project" value="UniProtKB-UniRule"/>
</dbReference>
<dbReference type="RefSeq" id="WP_004016667.1">
    <property type="nucleotide sequence ID" value="NZ_JABCUP010000001.1"/>
</dbReference>
<dbReference type="InterPro" id="IPR007235">
    <property type="entry name" value="Glyco_trans_28_C"/>
</dbReference>
<evidence type="ECO:0000259" key="12">
    <source>
        <dbReference type="Pfam" id="PF04101"/>
    </source>
</evidence>
<feature type="binding site" evidence="10">
    <location>
        <position position="210"/>
    </location>
    <ligand>
        <name>UDP-N-acetyl-alpha-D-glucosamine</name>
        <dbReference type="ChEBI" id="CHEBI:57705"/>
    </ligand>
</feature>
<evidence type="ECO:0000256" key="9">
    <source>
        <dbReference type="ARBA" id="ARBA00023316"/>
    </source>
</evidence>
<dbReference type="GO" id="GO:0005975">
    <property type="term" value="P:carbohydrate metabolic process"/>
    <property type="evidence" value="ECO:0007669"/>
    <property type="project" value="InterPro"/>
</dbReference>
<protein>
    <recommendedName>
        <fullName evidence="10">UDP-N-acetylglucosamine--N-acetylmuramyl-(pentapeptide) pyrophosphoryl-undecaprenol N-acetylglucosamine transferase</fullName>
        <ecNumber evidence="10">2.4.1.227</ecNumber>
    </recommendedName>
    <alternativeName>
        <fullName evidence="10">Undecaprenyl-PP-MurNAc-pentapeptide-UDPGlcNAc GlcNAc transferase</fullName>
    </alternativeName>
</protein>
<feature type="binding site" evidence="10">
    <location>
        <begin position="13"/>
        <end position="15"/>
    </location>
    <ligand>
        <name>UDP-N-acetyl-alpha-D-glucosamine</name>
        <dbReference type="ChEBI" id="CHEBI:57705"/>
    </ligand>
</feature>
<dbReference type="GO" id="GO:0051301">
    <property type="term" value="P:cell division"/>
    <property type="evidence" value="ECO:0007669"/>
    <property type="project" value="UniProtKB-KW"/>
</dbReference>
<comment type="caution">
    <text evidence="10">Lacks conserved residue(s) required for the propagation of feature annotation.</text>
</comment>
<dbReference type="PANTHER" id="PTHR21015:SF22">
    <property type="entry name" value="GLYCOSYLTRANSFERASE"/>
    <property type="match status" value="1"/>
</dbReference>
<comment type="similarity">
    <text evidence="10">Belongs to the glycosyltransferase 28 family. MurG subfamily.</text>
</comment>
<dbReference type="Proteomes" id="UP000575397">
    <property type="component" value="Unassembled WGS sequence"/>
</dbReference>
<dbReference type="GO" id="GO:0005886">
    <property type="term" value="C:plasma membrane"/>
    <property type="evidence" value="ECO:0007669"/>
    <property type="project" value="UniProtKB-SubCell"/>
</dbReference>
<evidence type="ECO:0000256" key="4">
    <source>
        <dbReference type="ARBA" id="ARBA00022679"/>
    </source>
</evidence>
<evidence type="ECO:0000256" key="5">
    <source>
        <dbReference type="ARBA" id="ARBA00022960"/>
    </source>
</evidence>
<accession>A0A378PGI1</accession>
<feature type="binding site" evidence="10">
    <location>
        <position position="127"/>
    </location>
    <ligand>
        <name>UDP-N-acetyl-alpha-D-glucosamine</name>
        <dbReference type="ChEBI" id="CHEBI:57705"/>
    </ligand>
</feature>
<proteinExistence type="inferred from homology"/>
<evidence type="ECO:0000313" key="16">
    <source>
        <dbReference type="Proteomes" id="UP000575397"/>
    </source>
</evidence>
<dbReference type="EMBL" id="JABCUS010000017">
    <property type="protein sequence ID" value="NMX03912.1"/>
    <property type="molecule type" value="Genomic_DNA"/>
</dbReference>
<evidence type="ECO:0000256" key="10">
    <source>
        <dbReference type="HAMAP-Rule" id="MF_00033"/>
    </source>
</evidence>
<dbReference type="EC" id="2.4.1.227" evidence="10"/>
<dbReference type="CDD" id="cd03785">
    <property type="entry name" value="GT28_MurG"/>
    <property type="match status" value="1"/>
</dbReference>
<reference evidence="16 17" key="2">
    <citation type="submission" date="2020-04" db="EMBL/GenBank/DDBJ databases">
        <title>Antimicrobial susceptibility and clonality of vaginal-derived multi-drug resistant Mobiluncus isolates in China.</title>
        <authorList>
            <person name="Zhang X."/>
        </authorList>
    </citation>
    <scope>NUCLEOTIDE SEQUENCE [LARGE SCALE GENOMIC DNA]</scope>
    <source>
        <strain evidence="15 16">12</strain>
        <strain evidence="14 17">7</strain>
    </source>
</reference>
<dbReference type="Pfam" id="PF03033">
    <property type="entry name" value="Glyco_transf_28"/>
    <property type="match status" value="1"/>
</dbReference>
<evidence type="ECO:0000256" key="6">
    <source>
        <dbReference type="ARBA" id="ARBA00022984"/>
    </source>
</evidence>
<evidence type="ECO:0000313" key="13">
    <source>
        <dbReference type="EMBL" id="MCU9968751.1"/>
    </source>
</evidence>
<dbReference type="AlphaFoldDB" id="A0A378PGI1"/>
<keyword evidence="6 10" id="KW-0573">Peptidoglycan synthesis</keyword>
<comment type="function">
    <text evidence="10">Cell wall formation. Catalyzes the transfer of a GlcNAc subunit on undecaprenyl-pyrophosphoryl-MurNAc-pentapeptide (lipid intermediate I) to form undecaprenyl-pyrophosphoryl-MurNAc-(pentapeptide)GlcNAc (lipid intermediate II).</text>
</comment>
<evidence type="ECO:0000313" key="18">
    <source>
        <dbReference type="Proteomes" id="UP001209486"/>
    </source>
</evidence>
<keyword evidence="4 10" id="KW-0808">Transferase</keyword>
<comment type="caution">
    <text evidence="13">The sequence shown here is derived from an EMBL/GenBank/DDBJ whole genome shotgun (WGS) entry which is preliminary data.</text>
</comment>
<dbReference type="NCBIfam" id="TIGR01133">
    <property type="entry name" value="murG"/>
    <property type="match status" value="1"/>
</dbReference>
<comment type="catalytic activity">
    <reaction evidence="10">
        <text>di-trans,octa-cis-undecaprenyl diphospho-N-acetyl-alpha-D-muramoyl-L-alanyl-D-glutamyl-meso-2,6-diaminopimeloyl-D-alanyl-D-alanine + UDP-N-acetyl-alpha-D-glucosamine = di-trans,octa-cis-undecaprenyl diphospho-[N-acetyl-alpha-D-glucosaminyl-(1-&gt;4)]-N-acetyl-alpha-D-muramoyl-L-alanyl-D-glutamyl-meso-2,6-diaminopimeloyl-D-alanyl-D-alanine + UDP + H(+)</text>
        <dbReference type="Rhea" id="RHEA:31227"/>
        <dbReference type="ChEBI" id="CHEBI:15378"/>
        <dbReference type="ChEBI" id="CHEBI:57705"/>
        <dbReference type="ChEBI" id="CHEBI:58223"/>
        <dbReference type="ChEBI" id="CHEBI:61387"/>
        <dbReference type="ChEBI" id="CHEBI:61388"/>
        <dbReference type="EC" id="2.4.1.227"/>
    </reaction>
</comment>
<dbReference type="GO" id="GO:0008360">
    <property type="term" value="P:regulation of cell shape"/>
    <property type="evidence" value="ECO:0007669"/>
    <property type="project" value="UniProtKB-KW"/>
</dbReference>
<evidence type="ECO:0000256" key="1">
    <source>
        <dbReference type="ARBA" id="ARBA00022475"/>
    </source>
</evidence>
<dbReference type="EMBL" id="JABCUV010000001">
    <property type="protein sequence ID" value="NMW92447.1"/>
    <property type="molecule type" value="Genomic_DNA"/>
</dbReference>
<evidence type="ECO:0000313" key="15">
    <source>
        <dbReference type="EMBL" id="NMX03912.1"/>
    </source>
</evidence>
<dbReference type="SUPFAM" id="SSF53756">
    <property type="entry name" value="UDP-Glycosyltransferase/glycogen phosphorylase"/>
    <property type="match status" value="1"/>
</dbReference>
<feature type="binding site" evidence="10">
    <location>
        <position position="168"/>
    </location>
    <ligand>
        <name>UDP-N-acetyl-alpha-D-glucosamine</name>
        <dbReference type="ChEBI" id="CHEBI:57705"/>
    </ligand>
</feature>
<evidence type="ECO:0000256" key="3">
    <source>
        <dbReference type="ARBA" id="ARBA00022676"/>
    </source>
</evidence>
<evidence type="ECO:0000313" key="17">
    <source>
        <dbReference type="Proteomes" id="UP000582487"/>
    </source>
</evidence>